<comment type="caution">
    <text evidence="2">The sequence shown here is derived from an EMBL/GenBank/DDBJ whole genome shotgun (WGS) entry which is preliminary data.</text>
</comment>
<name>A0ABU3WV03_9NOCA</name>
<sequence length="100" mass="10913">MTRRRNPREPHVPNLITGLVDPRLIGARCRGRAPLFDDQLDDETAADRSARLAYATSICIRCPVQAACRTAATEHEAHGLWAGHLHNPAGTPGRPRKATA</sequence>
<dbReference type="InterPro" id="IPR034768">
    <property type="entry name" value="4FE4S_WBL"/>
</dbReference>
<evidence type="ECO:0000259" key="1">
    <source>
        <dbReference type="PROSITE" id="PS51674"/>
    </source>
</evidence>
<reference evidence="2 3" key="1">
    <citation type="submission" date="2019-10" db="EMBL/GenBank/DDBJ databases">
        <title>Draft Genome Assembly of Rhodococcus zopfii DSM44189.</title>
        <authorList>
            <person name="Sutton J.M."/>
            <person name="Akob D.M."/>
            <person name="Bushman T.J."/>
        </authorList>
    </citation>
    <scope>NUCLEOTIDE SEQUENCE [LARGE SCALE GENOMIC DNA]</scope>
    <source>
        <strain evidence="2 3">DSM 44189</strain>
    </source>
</reference>
<feature type="domain" description="4Fe-4S Wbl-type" evidence="1">
    <location>
        <begin position="28"/>
        <end position="91"/>
    </location>
</feature>
<dbReference type="PROSITE" id="PS51674">
    <property type="entry name" value="4FE4S_WBL"/>
    <property type="match status" value="1"/>
</dbReference>
<keyword evidence="3" id="KW-1185">Reference proteome</keyword>
<accession>A0ABU3WV03</accession>
<protein>
    <recommendedName>
        <fullName evidence="1">4Fe-4S Wbl-type domain-containing protein</fullName>
    </recommendedName>
</protein>
<proteinExistence type="predicted"/>
<evidence type="ECO:0000313" key="3">
    <source>
        <dbReference type="Proteomes" id="UP001275440"/>
    </source>
</evidence>
<evidence type="ECO:0000313" key="2">
    <source>
        <dbReference type="EMBL" id="MDV2477842.1"/>
    </source>
</evidence>
<gene>
    <name evidence="2" type="ORF">F8M49_25035</name>
</gene>
<dbReference type="Pfam" id="PF02467">
    <property type="entry name" value="Whib"/>
    <property type="match status" value="1"/>
</dbReference>
<organism evidence="2 3">
    <name type="scientific">Rhodococcus zopfii</name>
    <dbReference type="NCBI Taxonomy" id="43772"/>
    <lineage>
        <taxon>Bacteria</taxon>
        <taxon>Bacillati</taxon>
        <taxon>Actinomycetota</taxon>
        <taxon>Actinomycetes</taxon>
        <taxon>Mycobacteriales</taxon>
        <taxon>Nocardiaceae</taxon>
        <taxon>Rhodococcus</taxon>
    </lineage>
</organism>
<dbReference type="Proteomes" id="UP001275440">
    <property type="component" value="Unassembled WGS sequence"/>
</dbReference>
<dbReference type="EMBL" id="WBMO01000005">
    <property type="protein sequence ID" value="MDV2477842.1"/>
    <property type="molecule type" value="Genomic_DNA"/>
</dbReference>